<keyword evidence="5" id="KW-0949">S-adenosyl-L-methionine</keyword>
<comment type="catalytic activity">
    <reaction evidence="8">
        <text>a 2'-deoxycytidine in DNA + S-adenosyl-L-methionine = an N(4)-methyl-2'-deoxycytidine in DNA + S-adenosyl-L-homocysteine + H(+)</text>
        <dbReference type="Rhea" id="RHEA:16857"/>
        <dbReference type="Rhea" id="RHEA-COMP:11369"/>
        <dbReference type="Rhea" id="RHEA-COMP:13674"/>
        <dbReference type="ChEBI" id="CHEBI:15378"/>
        <dbReference type="ChEBI" id="CHEBI:57856"/>
        <dbReference type="ChEBI" id="CHEBI:59789"/>
        <dbReference type="ChEBI" id="CHEBI:85452"/>
        <dbReference type="ChEBI" id="CHEBI:137933"/>
        <dbReference type="EC" id="2.1.1.113"/>
    </reaction>
</comment>
<dbReference type="InterPro" id="IPR017985">
    <property type="entry name" value="MeTrfase_CN4_CS"/>
</dbReference>
<keyword evidence="3 10" id="KW-0489">Methyltransferase</keyword>
<dbReference type="PROSITE" id="PS00093">
    <property type="entry name" value="N4_MTASE"/>
    <property type="match status" value="1"/>
</dbReference>
<sequence>MSFLGDEIIVEDAKGKTLESLAKSRKIRTAFISQYGMVPCSILANDKKQDKVVKSERRGYQDTAFTRRTGKKIQHLAFDVSGKGCGGGALSSFPQNVGRLVAQFYCPENGLVYDPFAGHNSRMELCHSLGFSYIGVDVSKTFMKYNREIQDKLLNDTGFLKPENTICLIEGSSASVPDVPSNFADFTITSPPYWDIEYYGDELEQLGNAKTYDKFLELLSPHVTENFRILKPGAFCCWFVNDFSKKNVFYPYHSDLIPMFRKAGFSLFNIYIVDLGRTIAECFVQDIIKKKRFPKRHEYCLVFTKP</sequence>
<proteinExistence type="inferred from homology"/>
<organism evidence="10">
    <name type="scientific">viral metagenome</name>
    <dbReference type="NCBI Taxonomy" id="1070528"/>
    <lineage>
        <taxon>unclassified sequences</taxon>
        <taxon>metagenomes</taxon>
        <taxon>organismal metagenomes</taxon>
    </lineage>
</organism>
<gene>
    <name evidence="10" type="ORF">MM415B01480_0008</name>
</gene>
<evidence type="ECO:0000256" key="4">
    <source>
        <dbReference type="ARBA" id="ARBA00022679"/>
    </source>
</evidence>
<evidence type="ECO:0000259" key="9">
    <source>
        <dbReference type="Pfam" id="PF01555"/>
    </source>
</evidence>
<keyword evidence="7" id="KW-0238">DNA-binding</keyword>
<dbReference type="SUPFAM" id="SSF53335">
    <property type="entry name" value="S-adenosyl-L-methionine-dependent methyltransferases"/>
    <property type="match status" value="2"/>
</dbReference>
<accession>A0A6M3IKX6</accession>
<dbReference type="GO" id="GO:0008170">
    <property type="term" value="F:N-methyltransferase activity"/>
    <property type="evidence" value="ECO:0007669"/>
    <property type="project" value="InterPro"/>
</dbReference>
<dbReference type="InterPro" id="IPR002941">
    <property type="entry name" value="DNA_methylase_N4/N6"/>
</dbReference>
<feature type="domain" description="DNA methylase N-4/N-6" evidence="9">
    <location>
        <begin position="185"/>
        <end position="305"/>
    </location>
</feature>
<dbReference type="GO" id="GO:0009307">
    <property type="term" value="P:DNA restriction-modification system"/>
    <property type="evidence" value="ECO:0007669"/>
    <property type="project" value="UniProtKB-KW"/>
</dbReference>
<reference evidence="10" key="1">
    <citation type="submission" date="2020-03" db="EMBL/GenBank/DDBJ databases">
        <title>The deep terrestrial virosphere.</title>
        <authorList>
            <person name="Holmfeldt K."/>
            <person name="Nilsson E."/>
            <person name="Simone D."/>
            <person name="Lopez-Fernandez M."/>
            <person name="Wu X."/>
            <person name="de Brujin I."/>
            <person name="Lundin D."/>
            <person name="Andersson A."/>
            <person name="Bertilsson S."/>
            <person name="Dopson M."/>
        </authorList>
    </citation>
    <scope>NUCLEOTIDE SEQUENCE</scope>
    <source>
        <strain evidence="10">MM415B01480</strain>
    </source>
</reference>
<evidence type="ECO:0000256" key="1">
    <source>
        <dbReference type="ARBA" id="ARBA00010203"/>
    </source>
</evidence>
<keyword evidence="4 10" id="KW-0808">Transferase</keyword>
<dbReference type="InterPro" id="IPR029063">
    <property type="entry name" value="SAM-dependent_MTases_sf"/>
</dbReference>
<dbReference type="AlphaFoldDB" id="A0A6M3IKX6"/>
<dbReference type="GO" id="GO:0003677">
    <property type="term" value="F:DNA binding"/>
    <property type="evidence" value="ECO:0007669"/>
    <property type="project" value="UniProtKB-KW"/>
</dbReference>
<evidence type="ECO:0000256" key="5">
    <source>
        <dbReference type="ARBA" id="ARBA00022691"/>
    </source>
</evidence>
<dbReference type="GO" id="GO:0032259">
    <property type="term" value="P:methylation"/>
    <property type="evidence" value="ECO:0007669"/>
    <property type="project" value="UniProtKB-KW"/>
</dbReference>
<keyword evidence="6" id="KW-0680">Restriction system</keyword>
<evidence type="ECO:0000256" key="2">
    <source>
        <dbReference type="ARBA" id="ARBA00012185"/>
    </source>
</evidence>
<dbReference type="GO" id="GO:0015667">
    <property type="term" value="F:site-specific DNA-methyltransferase (cytosine-N4-specific) activity"/>
    <property type="evidence" value="ECO:0007669"/>
    <property type="project" value="UniProtKB-EC"/>
</dbReference>
<evidence type="ECO:0000256" key="6">
    <source>
        <dbReference type="ARBA" id="ARBA00022747"/>
    </source>
</evidence>
<dbReference type="Gene3D" id="3.40.50.150">
    <property type="entry name" value="Vaccinia Virus protein VP39"/>
    <property type="match status" value="2"/>
</dbReference>
<protein>
    <recommendedName>
        <fullName evidence="2">site-specific DNA-methyltransferase (cytosine-N(4)-specific)</fullName>
        <ecNumber evidence="2">2.1.1.113</ecNumber>
    </recommendedName>
</protein>
<dbReference type="Pfam" id="PF01555">
    <property type="entry name" value="N6_N4_Mtase"/>
    <property type="match status" value="1"/>
</dbReference>
<evidence type="ECO:0000256" key="8">
    <source>
        <dbReference type="ARBA" id="ARBA00049120"/>
    </source>
</evidence>
<evidence type="ECO:0000256" key="7">
    <source>
        <dbReference type="ARBA" id="ARBA00023125"/>
    </source>
</evidence>
<dbReference type="EMBL" id="MT141313">
    <property type="protein sequence ID" value="QJA58209.1"/>
    <property type="molecule type" value="Genomic_DNA"/>
</dbReference>
<evidence type="ECO:0000256" key="3">
    <source>
        <dbReference type="ARBA" id="ARBA00022603"/>
    </source>
</evidence>
<name>A0A6M3IKX6_9ZZZZ</name>
<comment type="similarity">
    <text evidence="1">Belongs to the N(4)/N(6)-methyltransferase family. N(4) subfamily.</text>
</comment>
<evidence type="ECO:0000313" key="10">
    <source>
        <dbReference type="EMBL" id="QJA58209.1"/>
    </source>
</evidence>
<dbReference type="EC" id="2.1.1.113" evidence="2"/>